<gene>
    <name evidence="5" type="primary">LOC115937650</name>
</gene>
<dbReference type="Proteomes" id="UP000245341">
    <property type="component" value="Unplaced"/>
</dbReference>
<keyword evidence="4" id="KW-1185">Reference proteome</keyword>
<sequence length="248" mass="27257">MSGRSGREGVKAVSVCDGSGRDGVSVQEGPSGGRDASGSGPRRRGRHPCRRPRNQAGQFISVVTLFEVMARRSSSILVLTTAGRDARAGPPLSTGKTVTPVGGGAQRWGHGPGVPAPGSRPALLVAMKLLTALASVNQGICTGRRTAQRLYEIESITKLKGRHKYYMELLDQRRHQFQNKPMAIDNIICALFKRTFVPRYRDISSDIRVICMGELGCWIRLYPDMFLDNNYLKYIGWMLYDKGLHLGP</sequence>
<dbReference type="PANTHER" id="PTHR11199">
    <property type="entry name" value="STROMAL ANTIGEN"/>
    <property type="match status" value="1"/>
</dbReference>
<dbReference type="InterPro" id="IPR039662">
    <property type="entry name" value="Cohesin_Scc3/SA"/>
</dbReference>
<reference evidence="5" key="1">
    <citation type="submission" date="2025-08" db="UniProtKB">
        <authorList>
            <consortium name="RefSeq"/>
        </authorList>
    </citation>
    <scope>IDENTIFICATION</scope>
    <source>
        <tissue evidence="5">Liver</tissue>
    </source>
</reference>
<evidence type="ECO:0000256" key="1">
    <source>
        <dbReference type="ARBA" id="ARBA00005486"/>
    </source>
</evidence>
<dbReference type="GeneID" id="115937650"/>
<dbReference type="OrthoDB" id="9750148at2759"/>
<feature type="region of interest" description="Disordered" evidence="2">
    <location>
        <begin position="1"/>
        <end position="53"/>
    </location>
</feature>
<dbReference type="KEGG" id="lww:115937650"/>
<organism evidence="4 5">
    <name type="scientific">Leptonychotes weddellii</name>
    <name type="common">Weddell seal</name>
    <name type="synonym">Otaria weddellii</name>
    <dbReference type="NCBI Taxonomy" id="9713"/>
    <lineage>
        <taxon>Eukaryota</taxon>
        <taxon>Metazoa</taxon>
        <taxon>Chordata</taxon>
        <taxon>Craniata</taxon>
        <taxon>Vertebrata</taxon>
        <taxon>Euteleostomi</taxon>
        <taxon>Mammalia</taxon>
        <taxon>Eutheria</taxon>
        <taxon>Laurasiatheria</taxon>
        <taxon>Carnivora</taxon>
        <taxon>Caniformia</taxon>
        <taxon>Pinnipedia</taxon>
        <taxon>Phocidae</taxon>
        <taxon>Monachinae</taxon>
        <taxon>Lobodontini</taxon>
        <taxon>Leptonychotes</taxon>
    </lineage>
</organism>
<dbReference type="PANTHER" id="PTHR11199:SF2">
    <property type="entry name" value="COHESIN SUBUNIT SA"/>
    <property type="match status" value="1"/>
</dbReference>
<dbReference type="GO" id="GO:0008278">
    <property type="term" value="C:cohesin complex"/>
    <property type="evidence" value="ECO:0007669"/>
    <property type="project" value="TreeGrafter"/>
</dbReference>
<dbReference type="RefSeq" id="XP_030875911.1">
    <property type="nucleotide sequence ID" value="XM_031020051.1"/>
</dbReference>
<dbReference type="Pfam" id="PF21581">
    <property type="entry name" value="SCD"/>
    <property type="match status" value="1"/>
</dbReference>
<protein>
    <submittedName>
        <fullName evidence="5">Uncharacterized protein LOC115937650</fullName>
    </submittedName>
</protein>
<dbReference type="GO" id="GO:0005634">
    <property type="term" value="C:nucleus"/>
    <property type="evidence" value="ECO:0007669"/>
    <property type="project" value="TreeGrafter"/>
</dbReference>
<feature type="compositionally biased region" description="Basic and acidic residues" evidence="2">
    <location>
        <begin position="1"/>
        <end position="10"/>
    </location>
</feature>
<evidence type="ECO:0000313" key="4">
    <source>
        <dbReference type="Proteomes" id="UP000245341"/>
    </source>
</evidence>
<dbReference type="AlphaFoldDB" id="A0A7F8Q5X1"/>
<evidence type="ECO:0000313" key="5">
    <source>
        <dbReference type="RefSeq" id="XP_030875911.1"/>
    </source>
</evidence>
<dbReference type="GO" id="GO:0000785">
    <property type="term" value="C:chromatin"/>
    <property type="evidence" value="ECO:0007669"/>
    <property type="project" value="TreeGrafter"/>
</dbReference>
<comment type="similarity">
    <text evidence="1">Belongs to the SCC3 family.</text>
</comment>
<proteinExistence type="inferred from homology"/>
<dbReference type="InterPro" id="IPR020839">
    <property type="entry name" value="SCD"/>
</dbReference>
<accession>A0A7F8Q5X1</accession>
<evidence type="ECO:0000256" key="2">
    <source>
        <dbReference type="SAM" id="MobiDB-lite"/>
    </source>
</evidence>
<evidence type="ECO:0000259" key="3">
    <source>
        <dbReference type="PROSITE" id="PS51425"/>
    </source>
</evidence>
<dbReference type="GO" id="GO:0003682">
    <property type="term" value="F:chromatin binding"/>
    <property type="evidence" value="ECO:0007669"/>
    <property type="project" value="TreeGrafter"/>
</dbReference>
<feature type="compositionally biased region" description="Basic residues" evidence="2">
    <location>
        <begin position="41"/>
        <end position="53"/>
    </location>
</feature>
<name>A0A7F8Q5X1_LEPWE</name>
<dbReference type="GO" id="GO:0007062">
    <property type="term" value="P:sister chromatid cohesion"/>
    <property type="evidence" value="ECO:0007669"/>
    <property type="project" value="TreeGrafter"/>
</dbReference>
<feature type="domain" description="SCD" evidence="3">
    <location>
        <begin position="196"/>
        <end position="248"/>
    </location>
</feature>
<dbReference type="PROSITE" id="PS51425">
    <property type="entry name" value="SCD"/>
    <property type="match status" value="1"/>
</dbReference>